<dbReference type="PIRSF" id="PIRSF037238">
    <property type="entry name" value="Carboxypeptidase_G2"/>
    <property type="match status" value="1"/>
</dbReference>
<dbReference type="GO" id="GO:0016787">
    <property type="term" value="F:hydrolase activity"/>
    <property type="evidence" value="ECO:0007669"/>
    <property type="project" value="UniProtKB-KW"/>
</dbReference>
<comment type="caution">
    <text evidence="7">The sequence shown here is derived from an EMBL/GenBank/DDBJ whole genome shotgun (WGS) entry which is preliminary data.</text>
</comment>
<dbReference type="InterPro" id="IPR011650">
    <property type="entry name" value="Peptidase_M20_dimer"/>
</dbReference>
<dbReference type="PROSITE" id="PS00758">
    <property type="entry name" value="ARGE_DAPE_CPG2_1"/>
    <property type="match status" value="1"/>
</dbReference>
<organism evidence="7 8">
    <name type="scientific">Desulfovibrio subterraneus</name>
    <dbReference type="NCBI Taxonomy" id="2718620"/>
    <lineage>
        <taxon>Bacteria</taxon>
        <taxon>Pseudomonadati</taxon>
        <taxon>Thermodesulfobacteriota</taxon>
        <taxon>Desulfovibrionia</taxon>
        <taxon>Desulfovibrionales</taxon>
        <taxon>Desulfovibrionaceae</taxon>
        <taxon>Desulfovibrio</taxon>
    </lineage>
</organism>
<reference evidence="7 8" key="1">
    <citation type="submission" date="2020-05" db="EMBL/GenBank/DDBJ databases">
        <title>Draft genome sequence of Desulfovibrio sp. strain HN2T.</title>
        <authorList>
            <person name="Ueno A."/>
            <person name="Tamazawa S."/>
            <person name="Tamamura S."/>
            <person name="Murakami T."/>
            <person name="Kiyama T."/>
            <person name="Inomata H."/>
            <person name="Amano Y."/>
            <person name="Miyakawa K."/>
            <person name="Tamaki H."/>
            <person name="Naganuma T."/>
            <person name="Kaneko K."/>
        </authorList>
    </citation>
    <scope>NUCLEOTIDE SEQUENCE [LARGE SCALE GENOMIC DNA]</scope>
    <source>
        <strain evidence="7 8">HN2</strain>
    </source>
</reference>
<dbReference type="GO" id="GO:0046872">
    <property type="term" value="F:metal ion binding"/>
    <property type="evidence" value="ECO:0007669"/>
    <property type="project" value="UniProtKB-KW"/>
</dbReference>
<evidence type="ECO:0000256" key="4">
    <source>
        <dbReference type="ARBA" id="ARBA00022833"/>
    </source>
</evidence>
<dbReference type="InterPro" id="IPR002933">
    <property type="entry name" value="Peptidase_M20"/>
</dbReference>
<name>A0A7J0BJB5_9BACT</name>
<accession>A0A7J0BJB5</accession>
<comment type="cofactor">
    <cofactor evidence="1">
        <name>Zn(2+)</name>
        <dbReference type="ChEBI" id="CHEBI:29105"/>
    </cofactor>
</comment>
<evidence type="ECO:0000256" key="1">
    <source>
        <dbReference type="ARBA" id="ARBA00001947"/>
    </source>
</evidence>
<dbReference type="InterPro" id="IPR001261">
    <property type="entry name" value="ArgE/DapE_CS"/>
</dbReference>
<keyword evidence="2" id="KW-0479">Metal-binding</keyword>
<dbReference type="Gene3D" id="3.30.70.360">
    <property type="match status" value="1"/>
</dbReference>
<dbReference type="SUPFAM" id="SSF53187">
    <property type="entry name" value="Zn-dependent exopeptidases"/>
    <property type="match status" value="1"/>
</dbReference>
<dbReference type="Gene3D" id="3.40.630.10">
    <property type="entry name" value="Zn peptidases"/>
    <property type="match status" value="1"/>
</dbReference>
<keyword evidence="8" id="KW-1185">Reference proteome</keyword>
<dbReference type="InterPro" id="IPR017150">
    <property type="entry name" value="Pept_M20_glutamate_carboxypep"/>
</dbReference>
<dbReference type="RefSeq" id="WP_174404907.1">
    <property type="nucleotide sequence ID" value="NZ_BLVO01000013.1"/>
</dbReference>
<dbReference type="Pfam" id="PF07687">
    <property type="entry name" value="M20_dimer"/>
    <property type="match status" value="1"/>
</dbReference>
<dbReference type="PANTHER" id="PTHR43808:SF9">
    <property type="entry name" value="BLL0789 PROTEIN"/>
    <property type="match status" value="1"/>
</dbReference>
<evidence type="ECO:0000256" key="3">
    <source>
        <dbReference type="ARBA" id="ARBA00022801"/>
    </source>
</evidence>
<feature type="active site" evidence="5">
    <location>
        <position position="87"/>
    </location>
</feature>
<feature type="domain" description="Peptidase M20 dimerisation" evidence="6">
    <location>
        <begin position="182"/>
        <end position="281"/>
    </location>
</feature>
<proteinExistence type="predicted"/>
<evidence type="ECO:0000313" key="8">
    <source>
        <dbReference type="Proteomes" id="UP000503840"/>
    </source>
</evidence>
<dbReference type="EMBL" id="BLVO01000013">
    <property type="protein sequence ID" value="GFM33235.1"/>
    <property type="molecule type" value="Genomic_DNA"/>
</dbReference>
<keyword evidence="4" id="KW-0862">Zinc</keyword>
<evidence type="ECO:0000259" key="6">
    <source>
        <dbReference type="Pfam" id="PF07687"/>
    </source>
</evidence>
<feature type="active site" description="Proton acceptor" evidence="5">
    <location>
        <position position="147"/>
    </location>
</feature>
<dbReference type="InterPro" id="IPR036264">
    <property type="entry name" value="Bact_exopeptidase_dim_dom"/>
</dbReference>
<dbReference type="PANTHER" id="PTHR43808">
    <property type="entry name" value="ACETYLORNITHINE DEACETYLASE"/>
    <property type="match status" value="1"/>
</dbReference>
<evidence type="ECO:0000256" key="2">
    <source>
        <dbReference type="ARBA" id="ARBA00022723"/>
    </source>
</evidence>
<dbReference type="Pfam" id="PF01546">
    <property type="entry name" value="Peptidase_M20"/>
    <property type="match status" value="1"/>
</dbReference>
<dbReference type="SUPFAM" id="SSF55031">
    <property type="entry name" value="Bacterial exopeptidase dimerisation domain"/>
    <property type="match status" value="1"/>
</dbReference>
<sequence length="386" mass="40939">MIETIKDYLARHEGEMLALLEELVLTNSHTPNKAGTDAVATIMTKAAETAGFSVRREARAQVGDNIVIETKPRTQGGKGVLLCGHMDTVFPPEMGFNTFTRKGDTLYGPGVADMKSGLVAGLYALKALDAAGLLKDMPVAFICNSDEETGSTHSSELILQEAHKSDVALVMEGAGDNGDLVIGRKGRIAFDLVIKGKAAHAGSAGPDKSSAILELARQIQQLEALNDPQAGISLNVGHIEGGTGANTVSEHATAVVEFRYRDEDSRTRMWDTIQRLAANPQTNGTECTLAIRTMRPAMPTNDAILGLYALVEGIGRELGIPVTSMQRGGGSDANFIAQTGIPVLDGLGPIGGKLHTTDEYLLADTILPRTLLAAVSIRKAFEAYCK</sequence>
<protein>
    <submittedName>
        <fullName evidence="7">Peptidase M20</fullName>
    </submittedName>
</protein>
<dbReference type="AlphaFoldDB" id="A0A7J0BJB5"/>
<dbReference type="InterPro" id="IPR050072">
    <property type="entry name" value="Peptidase_M20A"/>
</dbReference>
<keyword evidence="3" id="KW-0378">Hydrolase</keyword>
<evidence type="ECO:0000256" key="5">
    <source>
        <dbReference type="PIRSR" id="PIRSR037238-1"/>
    </source>
</evidence>
<dbReference type="CDD" id="cd03885">
    <property type="entry name" value="M20_CPDG2"/>
    <property type="match status" value="1"/>
</dbReference>
<gene>
    <name evidence="7" type="ORF">DSM101010T_16000</name>
</gene>
<dbReference type="Proteomes" id="UP000503840">
    <property type="component" value="Unassembled WGS sequence"/>
</dbReference>
<evidence type="ECO:0000313" key="7">
    <source>
        <dbReference type="EMBL" id="GFM33235.1"/>
    </source>
</evidence>